<gene>
    <name evidence="1" type="ORF">Fot_56430</name>
</gene>
<name>A0ABD1P003_9LAMI</name>
<reference evidence="2" key="1">
    <citation type="submission" date="2024-07" db="EMBL/GenBank/DDBJ databases">
        <title>Two chromosome-level genome assemblies of Korean endemic species Abeliophyllum distichum and Forsythia ovata (Oleaceae).</title>
        <authorList>
            <person name="Jang H."/>
        </authorList>
    </citation>
    <scope>NUCLEOTIDE SEQUENCE [LARGE SCALE GENOMIC DNA]</scope>
</reference>
<protein>
    <submittedName>
        <fullName evidence="1">Uncharacterized protein</fullName>
    </submittedName>
</protein>
<accession>A0ABD1P003</accession>
<evidence type="ECO:0000313" key="2">
    <source>
        <dbReference type="Proteomes" id="UP001604277"/>
    </source>
</evidence>
<sequence length="118" mass="13621">MLCLISLTVRRPLLSASSNRHSTFINVVALGNTASSKPIVLSFENIFLDFRLDDVPVANGPNLILSYLDLHTRHDQKLYQIQQKLPKGIWLSFDFEDSHEVDYYNLCHEFYTFAKGTW</sequence>
<dbReference type="Proteomes" id="UP001604277">
    <property type="component" value="Unassembled WGS sequence"/>
</dbReference>
<dbReference type="AlphaFoldDB" id="A0ABD1P003"/>
<organism evidence="1 2">
    <name type="scientific">Forsythia ovata</name>
    <dbReference type="NCBI Taxonomy" id="205694"/>
    <lineage>
        <taxon>Eukaryota</taxon>
        <taxon>Viridiplantae</taxon>
        <taxon>Streptophyta</taxon>
        <taxon>Embryophyta</taxon>
        <taxon>Tracheophyta</taxon>
        <taxon>Spermatophyta</taxon>
        <taxon>Magnoliopsida</taxon>
        <taxon>eudicotyledons</taxon>
        <taxon>Gunneridae</taxon>
        <taxon>Pentapetalae</taxon>
        <taxon>asterids</taxon>
        <taxon>lamiids</taxon>
        <taxon>Lamiales</taxon>
        <taxon>Oleaceae</taxon>
        <taxon>Forsythieae</taxon>
        <taxon>Forsythia</taxon>
    </lineage>
</organism>
<comment type="caution">
    <text evidence="1">The sequence shown here is derived from an EMBL/GenBank/DDBJ whole genome shotgun (WGS) entry which is preliminary data.</text>
</comment>
<proteinExistence type="predicted"/>
<keyword evidence="2" id="KW-1185">Reference proteome</keyword>
<evidence type="ECO:0000313" key="1">
    <source>
        <dbReference type="EMBL" id="KAL2457183.1"/>
    </source>
</evidence>
<dbReference type="EMBL" id="JBFOLJ010000044">
    <property type="protein sequence ID" value="KAL2457183.1"/>
    <property type="molecule type" value="Genomic_DNA"/>
</dbReference>